<reference evidence="3 4" key="1">
    <citation type="submission" date="2024-01" db="EMBL/GenBank/DDBJ databases">
        <title>Genome assemblies of Stephania.</title>
        <authorList>
            <person name="Yang L."/>
        </authorList>
    </citation>
    <scope>NUCLEOTIDE SEQUENCE [LARGE SCALE GENOMIC DNA]</scope>
    <source>
        <strain evidence="3">QJT</strain>
        <tissue evidence="3">Leaf</tissue>
    </source>
</reference>
<gene>
    <name evidence="3" type="ORF">Sjap_012220</name>
</gene>
<dbReference type="GO" id="GO:0005524">
    <property type="term" value="F:ATP binding"/>
    <property type="evidence" value="ECO:0007669"/>
    <property type="project" value="InterPro"/>
</dbReference>
<dbReference type="Gene3D" id="1.10.510.10">
    <property type="entry name" value="Transferase(Phosphotransferase) domain 1"/>
    <property type="match status" value="1"/>
</dbReference>
<feature type="domain" description="PPM-type phosphatase" evidence="2">
    <location>
        <begin position="388"/>
        <end position="644"/>
    </location>
</feature>
<dbReference type="Proteomes" id="UP001417504">
    <property type="component" value="Unassembled WGS sequence"/>
</dbReference>
<dbReference type="PANTHER" id="PTHR47992">
    <property type="entry name" value="PROTEIN PHOSPHATASE"/>
    <property type="match status" value="1"/>
</dbReference>
<dbReference type="PROSITE" id="PS00108">
    <property type="entry name" value="PROTEIN_KINASE_ST"/>
    <property type="match status" value="1"/>
</dbReference>
<evidence type="ECO:0000313" key="4">
    <source>
        <dbReference type="Proteomes" id="UP001417504"/>
    </source>
</evidence>
<dbReference type="GO" id="GO:0004672">
    <property type="term" value="F:protein kinase activity"/>
    <property type="evidence" value="ECO:0007669"/>
    <property type="project" value="InterPro"/>
</dbReference>
<dbReference type="InterPro" id="IPR011009">
    <property type="entry name" value="Kinase-like_dom_sf"/>
</dbReference>
<dbReference type="FunFam" id="3.60.40.10:FF:000035">
    <property type="entry name" value="Leucine rich repeat protein phosphatase 2c domain containing protein"/>
    <property type="match status" value="1"/>
</dbReference>
<dbReference type="InterPro" id="IPR036457">
    <property type="entry name" value="PPM-type-like_dom_sf"/>
</dbReference>
<dbReference type="EMBL" id="JBBNAE010000005">
    <property type="protein sequence ID" value="KAK9122618.1"/>
    <property type="molecule type" value="Genomic_DNA"/>
</dbReference>
<dbReference type="Pfam" id="PF00069">
    <property type="entry name" value="Pkinase"/>
    <property type="match status" value="1"/>
</dbReference>
<dbReference type="SUPFAM" id="SSF81606">
    <property type="entry name" value="PP2C-like"/>
    <property type="match status" value="1"/>
</dbReference>
<sequence>MEIADHNTCIRGCCRSTTIPLTLNPKSYSLHSPISKGAESIVYRGLLSNSPVAIKKPILSTSADLDNFHKQLRLLCQVEHAGIARLVAAHARPPDYMLFFQLYEGGSLGDRLHVEEWAPGVARAVAIADRLAKALQYLHHLGIAHRDVKPANILLDRNLNPHLTDFGLAEYKKDLKHVSVENWKSSGKPTGGFHKKNMVGTLIYMAPEILRKDLHTDKSDVYSFGITVNELLTGVVPYTDLRAEAQAHTVLEMKYTEQQLTAAVVSEGLRPVLAGPESRAPQTLLLLIQKCWDPIPENRPSFDDIVKELGSIIESMNDVQDDEKIPGKSETSNDQGLNELNDINTYQEAVNWFQQGELLSKTALVAHSSLSKWSDACSYHLAYHPKLIWGSFATCGRRETMEDTHILMPNLCNEKDVHLFGIFDGHRGAAAAEFSARALPGFLQTLGSTSSPSDSLSEAFVKTDVAFRNELISQCNSKGVKKDSHPGCTAAAALIVQNKLFVANAGDCRTILCRGGLSIALSVDHVASRTDERERIIREGGLVKWQVDTWRVGSAALQVTRSIGDADLKPAVTAEPEITETTLTSDDEYLVMASDGLWDVMSNEEVVGIIKDTVKEPGMCSKRLATEAAERGSKDNITVIVVFLRPVSTAERIY</sequence>
<proteinExistence type="predicted"/>
<protein>
    <recommendedName>
        <fullName evidence="5">Protein-serine/threonine phosphatase</fullName>
    </recommendedName>
</protein>
<dbReference type="SMART" id="SM00220">
    <property type="entry name" value="S_TKc"/>
    <property type="match status" value="1"/>
</dbReference>
<organism evidence="3 4">
    <name type="scientific">Stephania japonica</name>
    <dbReference type="NCBI Taxonomy" id="461633"/>
    <lineage>
        <taxon>Eukaryota</taxon>
        <taxon>Viridiplantae</taxon>
        <taxon>Streptophyta</taxon>
        <taxon>Embryophyta</taxon>
        <taxon>Tracheophyta</taxon>
        <taxon>Spermatophyta</taxon>
        <taxon>Magnoliopsida</taxon>
        <taxon>Ranunculales</taxon>
        <taxon>Menispermaceae</taxon>
        <taxon>Menispermoideae</taxon>
        <taxon>Cissampelideae</taxon>
        <taxon>Stephania</taxon>
    </lineage>
</organism>
<dbReference type="InterPro" id="IPR000719">
    <property type="entry name" value="Prot_kinase_dom"/>
</dbReference>
<evidence type="ECO:0000313" key="3">
    <source>
        <dbReference type="EMBL" id="KAK9122618.1"/>
    </source>
</evidence>
<evidence type="ECO:0008006" key="5">
    <source>
        <dbReference type="Google" id="ProtNLM"/>
    </source>
</evidence>
<keyword evidence="4" id="KW-1185">Reference proteome</keyword>
<dbReference type="InterPro" id="IPR015655">
    <property type="entry name" value="PP2C"/>
</dbReference>
<dbReference type="Gene3D" id="3.60.40.10">
    <property type="entry name" value="PPM-type phosphatase domain"/>
    <property type="match status" value="1"/>
</dbReference>
<evidence type="ECO:0000259" key="1">
    <source>
        <dbReference type="PROSITE" id="PS50011"/>
    </source>
</evidence>
<evidence type="ECO:0000259" key="2">
    <source>
        <dbReference type="PROSITE" id="PS51746"/>
    </source>
</evidence>
<dbReference type="PROSITE" id="PS51746">
    <property type="entry name" value="PPM_2"/>
    <property type="match status" value="1"/>
</dbReference>
<dbReference type="SMART" id="SM00332">
    <property type="entry name" value="PP2Cc"/>
    <property type="match status" value="1"/>
</dbReference>
<name>A0AAP0NXE1_9MAGN</name>
<dbReference type="Pfam" id="PF00481">
    <property type="entry name" value="PP2C"/>
    <property type="match status" value="1"/>
</dbReference>
<comment type="caution">
    <text evidence="3">The sequence shown here is derived from an EMBL/GenBank/DDBJ whole genome shotgun (WGS) entry which is preliminary data.</text>
</comment>
<dbReference type="GO" id="GO:0004722">
    <property type="term" value="F:protein serine/threonine phosphatase activity"/>
    <property type="evidence" value="ECO:0007669"/>
    <property type="project" value="InterPro"/>
</dbReference>
<dbReference type="InterPro" id="IPR001932">
    <property type="entry name" value="PPM-type_phosphatase-like_dom"/>
</dbReference>
<accession>A0AAP0NXE1</accession>
<dbReference type="SMART" id="SM00331">
    <property type="entry name" value="PP2C_SIG"/>
    <property type="match status" value="1"/>
</dbReference>
<dbReference type="InterPro" id="IPR008271">
    <property type="entry name" value="Ser/Thr_kinase_AS"/>
</dbReference>
<dbReference type="PROSITE" id="PS50011">
    <property type="entry name" value="PROTEIN_KINASE_DOM"/>
    <property type="match status" value="1"/>
</dbReference>
<dbReference type="SUPFAM" id="SSF56112">
    <property type="entry name" value="Protein kinase-like (PK-like)"/>
    <property type="match status" value="1"/>
</dbReference>
<dbReference type="CDD" id="cd00143">
    <property type="entry name" value="PP2Cc"/>
    <property type="match status" value="1"/>
</dbReference>
<dbReference type="AlphaFoldDB" id="A0AAP0NXE1"/>
<feature type="domain" description="Protein kinase" evidence="1">
    <location>
        <begin position="28"/>
        <end position="313"/>
    </location>
</feature>